<reference evidence="2" key="1">
    <citation type="journal article" date="2020" name="mSystems">
        <title>Genome- and Community-Level Interaction Insights into Carbon Utilization and Element Cycling Functions of Hydrothermarchaeota in Hydrothermal Sediment.</title>
        <authorList>
            <person name="Zhou Z."/>
            <person name="Liu Y."/>
            <person name="Xu W."/>
            <person name="Pan J."/>
            <person name="Luo Z.H."/>
            <person name="Li M."/>
        </authorList>
    </citation>
    <scope>NUCLEOTIDE SEQUENCE [LARGE SCALE GENOMIC DNA]</scope>
    <source>
        <strain evidence="2">SpSt-34</strain>
    </source>
</reference>
<evidence type="ECO:0000313" key="2">
    <source>
        <dbReference type="EMBL" id="HEN27926.1"/>
    </source>
</evidence>
<proteinExistence type="predicted"/>
<gene>
    <name evidence="2" type="ORF">ENQ77_04585</name>
</gene>
<name>A0A7C2K1I2_UNCW3</name>
<feature type="signal peptide" evidence="1">
    <location>
        <begin position="1"/>
        <end position="26"/>
    </location>
</feature>
<dbReference type="EMBL" id="DSOL01000135">
    <property type="protein sequence ID" value="HEN27926.1"/>
    <property type="molecule type" value="Genomic_DNA"/>
</dbReference>
<comment type="caution">
    <text evidence="2">The sequence shown here is derived from an EMBL/GenBank/DDBJ whole genome shotgun (WGS) entry which is preliminary data.</text>
</comment>
<accession>A0A7C2K1I2</accession>
<protein>
    <recommendedName>
        <fullName evidence="3">DUF3187 family protein</fullName>
    </recommendedName>
</protein>
<sequence>MPNQKTIKTWVMTVLTMLMAVQSAKAQNALKTSGVMFGDIYYINQSNIDSLKGKYGFQIRRINLTFDKKIDDAVSIRVRMEMESPNVDRTPDTKLIPYLKDAYLSYKMENAKFTFGVQPTIILETPEKVWGLRPAEKTLLDFQKVVSSRDLGFSLGFKQSIVELNLLAAKGGKNKLNNYFGLKIQPLEGLTIDFSGRYEIINDTTTATLLRPFIGYERPTFRTGVEFAYYQKENDKQGFASVFAVKEITRRIEAYLRYDRIMQANKEANKISYMPMSTLSKSNIIFAGLSFKIAKNVSIIPNLAYVMYDNNNIKNDLYAKLTFNASF</sequence>
<feature type="chain" id="PRO_5027543650" description="DUF3187 family protein" evidence="1">
    <location>
        <begin position="27"/>
        <end position="327"/>
    </location>
</feature>
<evidence type="ECO:0008006" key="3">
    <source>
        <dbReference type="Google" id="ProtNLM"/>
    </source>
</evidence>
<dbReference type="Gene3D" id="2.40.160.10">
    <property type="entry name" value="Porin"/>
    <property type="match status" value="1"/>
</dbReference>
<keyword evidence="1" id="KW-0732">Signal</keyword>
<dbReference type="InterPro" id="IPR023614">
    <property type="entry name" value="Porin_dom_sf"/>
</dbReference>
<dbReference type="AlphaFoldDB" id="A0A7C2K1I2"/>
<evidence type="ECO:0000256" key="1">
    <source>
        <dbReference type="SAM" id="SignalP"/>
    </source>
</evidence>
<dbReference type="SUPFAM" id="SSF56935">
    <property type="entry name" value="Porins"/>
    <property type="match status" value="1"/>
</dbReference>
<organism evidence="2">
    <name type="scientific">candidate division WOR-3 bacterium</name>
    <dbReference type="NCBI Taxonomy" id="2052148"/>
    <lineage>
        <taxon>Bacteria</taxon>
        <taxon>Bacteria division WOR-3</taxon>
    </lineage>
</organism>